<accession>A0A5B8VHK4</accession>
<dbReference type="GO" id="GO:0015221">
    <property type="term" value="F:lipopolysaccharide transmembrane transporter activity"/>
    <property type="evidence" value="ECO:0007669"/>
    <property type="project" value="InterPro"/>
</dbReference>
<evidence type="ECO:0000313" key="4">
    <source>
        <dbReference type="Proteomes" id="UP000321291"/>
    </source>
</evidence>
<evidence type="ECO:0000256" key="2">
    <source>
        <dbReference type="SAM" id="SignalP"/>
    </source>
</evidence>
<organism evidence="3 4">
    <name type="scientific">Arachidicoccus ginsenosidivorans</name>
    <dbReference type="NCBI Taxonomy" id="496057"/>
    <lineage>
        <taxon>Bacteria</taxon>
        <taxon>Pseudomonadati</taxon>
        <taxon>Bacteroidota</taxon>
        <taxon>Chitinophagia</taxon>
        <taxon>Chitinophagales</taxon>
        <taxon>Chitinophagaceae</taxon>
        <taxon>Arachidicoccus</taxon>
    </lineage>
</organism>
<dbReference type="InterPro" id="IPR026265">
    <property type="entry name" value="LptC"/>
</dbReference>
<gene>
    <name evidence="3" type="primary">lptC</name>
    <name evidence="3" type="ORF">FSB73_04600</name>
</gene>
<feature type="signal peptide" evidence="2">
    <location>
        <begin position="1"/>
        <end position="24"/>
    </location>
</feature>
<dbReference type="GO" id="GO:0005886">
    <property type="term" value="C:plasma membrane"/>
    <property type="evidence" value="ECO:0007669"/>
    <property type="project" value="InterPro"/>
</dbReference>
<feature type="compositionally biased region" description="Low complexity" evidence="1">
    <location>
        <begin position="195"/>
        <end position="219"/>
    </location>
</feature>
<name>A0A5B8VHK4_9BACT</name>
<dbReference type="KEGG" id="agi:FSB73_04600"/>
<dbReference type="EMBL" id="CP042434">
    <property type="protein sequence ID" value="QEC71067.1"/>
    <property type="molecule type" value="Genomic_DNA"/>
</dbReference>
<proteinExistence type="predicted"/>
<sequence>MLSFTLKHLRKSCCLLLAGSLLLAGCENDINEVKALSNHGYNTEEATGVTSYLSIGGKVKAKLTAPLMISTEMDTTRMIFPKSLFVVFYDDSTSLPTSFVTAKYGVYYKRLNKVKLRDSVMAYTIAGDTLTTSELWWDQNTELIYSDSPTVLKQTQTYGYLPGKNGFHAKQDFSEFVMLNTNNGIMEVDQNVGGATSAAQTQPTPADSSGAQATQTTSPAGPPTGSPSGAGTAPVNKAKDSATISGSKTNTHPKPSTKK</sequence>
<feature type="region of interest" description="Disordered" evidence="1">
    <location>
        <begin position="194"/>
        <end position="259"/>
    </location>
</feature>
<feature type="chain" id="PRO_5022864198" evidence="2">
    <location>
        <begin position="25"/>
        <end position="259"/>
    </location>
</feature>
<dbReference type="Proteomes" id="UP000321291">
    <property type="component" value="Chromosome"/>
</dbReference>
<evidence type="ECO:0000256" key="1">
    <source>
        <dbReference type="SAM" id="MobiDB-lite"/>
    </source>
</evidence>
<evidence type="ECO:0000313" key="3">
    <source>
        <dbReference type="EMBL" id="QEC71067.1"/>
    </source>
</evidence>
<dbReference type="Gene3D" id="2.60.450.10">
    <property type="entry name" value="Lipopolysaccharide (LPS) transport protein A like domain"/>
    <property type="match status" value="1"/>
</dbReference>
<protein>
    <submittedName>
        <fullName evidence="3">LPS export ABC transporter periplasmic protein LptC</fullName>
    </submittedName>
</protein>
<dbReference type="OrthoDB" id="9812080at2"/>
<dbReference type="InterPro" id="IPR010664">
    <property type="entry name" value="LipoPS_assembly_LptC-rel"/>
</dbReference>
<dbReference type="RefSeq" id="WP_146780325.1">
    <property type="nucleotide sequence ID" value="NZ_CP042434.1"/>
</dbReference>
<feature type="compositionally biased region" description="Polar residues" evidence="1">
    <location>
        <begin position="242"/>
        <end position="259"/>
    </location>
</feature>
<dbReference type="NCBIfam" id="TIGR04409">
    <property type="entry name" value="LptC_YrbK"/>
    <property type="match status" value="1"/>
</dbReference>
<reference evidence="3 4" key="1">
    <citation type="journal article" date="2017" name="Int. J. Syst. Evol. Microbiol.">
        <title>Arachidicoccus ginsenosidivorans sp. nov., with ginsenoside-converting activity isolated from ginseng cultivating soil.</title>
        <authorList>
            <person name="Siddiqi M.Z."/>
            <person name="Aslam Z."/>
            <person name="Im W.T."/>
        </authorList>
    </citation>
    <scope>NUCLEOTIDE SEQUENCE [LARGE SCALE GENOMIC DNA]</scope>
    <source>
        <strain evidence="3 4">Gsoil 809</strain>
    </source>
</reference>
<dbReference type="PROSITE" id="PS51257">
    <property type="entry name" value="PROKAR_LIPOPROTEIN"/>
    <property type="match status" value="1"/>
</dbReference>
<keyword evidence="2" id="KW-0732">Signal</keyword>
<dbReference type="AlphaFoldDB" id="A0A5B8VHK4"/>
<keyword evidence="4" id="KW-1185">Reference proteome</keyword>
<dbReference type="Pfam" id="PF06835">
    <property type="entry name" value="LptC"/>
    <property type="match status" value="1"/>
</dbReference>